<evidence type="ECO:0000256" key="6">
    <source>
        <dbReference type="ARBA" id="ARBA00023125"/>
    </source>
</evidence>
<dbReference type="Pfam" id="PF05699">
    <property type="entry name" value="Dimer_Tnp_hAT"/>
    <property type="match status" value="1"/>
</dbReference>
<comment type="caution">
    <text evidence="11">The sequence shown here is derived from an EMBL/GenBank/DDBJ whole genome shotgun (WGS) entry which is preliminary data.</text>
</comment>
<proteinExistence type="predicted"/>
<dbReference type="PANTHER" id="PTHR46481">
    <property type="entry name" value="ZINC FINGER BED DOMAIN-CONTAINING PROTEIN 4"/>
    <property type="match status" value="1"/>
</dbReference>
<keyword evidence="6" id="KW-0238">DNA-binding</keyword>
<dbReference type="GO" id="GO:0008270">
    <property type="term" value="F:zinc ion binding"/>
    <property type="evidence" value="ECO:0007669"/>
    <property type="project" value="UniProtKB-KW"/>
</dbReference>
<gene>
    <name evidence="11" type="ORF">F3Y22_tig00110015pilonHSYRG00202</name>
</gene>
<reference evidence="11" key="1">
    <citation type="submission" date="2019-09" db="EMBL/GenBank/DDBJ databases">
        <title>Draft genome information of white flower Hibiscus syriacus.</title>
        <authorList>
            <person name="Kim Y.-M."/>
        </authorList>
    </citation>
    <scope>NUCLEOTIDE SEQUENCE [LARGE SCALE GENOMIC DNA]</scope>
    <source>
        <strain evidence="11">YM2019G1</strain>
    </source>
</reference>
<keyword evidence="3 9" id="KW-0863">Zinc-finger</keyword>
<protein>
    <recommendedName>
        <fullName evidence="10">BED-type domain-containing protein</fullName>
    </recommendedName>
</protein>
<evidence type="ECO:0000256" key="4">
    <source>
        <dbReference type="ARBA" id="ARBA00022833"/>
    </source>
</evidence>
<dbReference type="EMBL" id="VEPZ02000813">
    <property type="protein sequence ID" value="KAE8718343.1"/>
    <property type="molecule type" value="Genomic_DNA"/>
</dbReference>
<evidence type="ECO:0000256" key="7">
    <source>
        <dbReference type="ARBA" id="ARBA00023163"/>
    </source>
</evidence>
<evidence type="ECO:0000256" key="1">
    <source>
        <dbReference type="ARBA" id="ARBA00004123"/>
    </source>
</evidence>
<dbReference type="InterPro" id="IPR008906">
    <property type="entry name" value="HATC_C_dom"/>
</dbReference>
<keyword evidence="12" id="KW-1185">Reference proteome</keyword>
<evidence type="ECO:0000259" key="10">
    <source>
        <dbReference type="PROSITE" id="PS50808"/>
    </source>
</evidence>
<evidence type="ECO:0000256" key="5">
    <source>
        <dbReference type="ARBA" id="ARBA00023015"/>
    </source>
</evidence>
<dbReference type="GO" id="GO:0005634">
    <property type="term" value="C:nucleus"/>
    <property type="evidence" value="ECO:0007669"/>
    <property type="project" value="UniProtKB-SubCell"/>
</dbReference>
<keyword evidence="4" id="KW-0862">Zinc</keyword>
<keyword evidence="2" id="KW-0479">Metal-binding</keyword>
<sequence>MNGAFDHGGRKWRGQWSAAGYGCNVVEEWKEVSRDEHELILVEAAPSSNRVKGKGNLAVSGAIFFNDPTSLSTKSFQDLIVVEMFGELITALSSEARVYVCSYGSSSPFSPLIVLIFFPCCLCSMNMVFVAEPMYPFGVVFAMSDSPLESTEFESSTNTPTMESTQNPDVVFITADNEEVDAAATDSVEHVDATNNEELTPFTRRKRKKTSGVWEHFRMVKLHDGTNLSECSHCGEKFKKMKYGTTTPLHRHIGDCPKLKVFDNAKMREVISHMIMVHELPFNFVEYGLFNVVMKEANPGFNKISRASVKQDCISSYEIGKKRVQKLLGSVKRVSITTDMWTSNQNIHYMVVTCHFVDSDFKLHKRILSFVDLSPPYSGACIYDSLFKCLKEWNIETKVVTLTVDNAKTNDVVARKLMENLNLQKKLDVGGKLFHVRCCAHILNLLVHDGLGEIEDIIHNVRESVKHVNASPEFKEVFVNYVDRESTYTTLLSEEDWKKVEEVCSVLALFNEATKIISGSEYPTSNLFLSELFGIKLELDAVVLGGSDYMVAMAMKKKKKFDKYKMKLLEFSFHTIYSHDEASREIQIVRCILYELYQGYVEAHKAANVVSSTDGSQSVSIGGTSKSSVSSLFSQFGKGIKTGTAKYDQHIRSVDTFTFVKSELDTYLEEGVLIGEPGVYFDALGWWKENNIKFNILSKMAADILAIPVTTVASESAFSAGGRVIDPHRSSLGTKMVDMLVCGADWYRQYYGLEKNKNKQNEDIIHVEIP</sequence>
<comment type="subcellular location">
    <subcellularLocation>
        <location evidence="1">Nucleus</location>
    </subcellularLocation>
</comment>
<dbReference type="SUPFAM" id="SSF53098">
    <property type="entry name" value="Ribonuclease H-like"/>
    <property type="match status" value="1"/>
</dbReference>
<evidence type="ECO:0000256" key="8">
    <source>
        <dbReference type="ARBA" id="ARBA00023242"/>
    </source>
</evidence>
<evidence type="ECO:0000313" key="12">
    <source>
        <dbReference type="Proteomes" id="UP000436088"/>
    </source>
</evidence>
<evidence type="ECO:0000313" key="11">
    <source>
        <dbReference type="EMBL" id="KAE8718343.1"/>
    </source>
</evidence>
<evidence type="ECO:0000256" key="9">
    <source>
        <dbReference type="PROSITE-ProRule" id="PRU00027"/>
    </source>
</evidence>
<dbReference type="InterPro" id="IPR012337">
    <property type="entry name" value="RNaseH-like_sf"/>
</dbReference>
<keyword evidence="7" id="KW-0804">Transcription</keyword>
<feature type="domain" description="BED-type" evidence="10">
    <location>
        <begin position="208"/>
        <end position="270"/>
    </location>
</feature>
<keyword evidence="8" id="KW-0539">Nucleus</keyword>
<organism evidence="11 12">
    <name type="scientific">Hibiscus syriacus</name>
    <name type="common">Rose of Sharon</name>
    <dbReference type="NCBI Taxonomy" id="106335"/>
    <lineage>
        <taxon>Eukaryota</taxon>
        <taxon>Viridiplantae</taxon>
        <taxon>Streptophyta</taxon>
        <taxon>Embryophyta</taxon>
        <taxon>Tracheophyta</taxon>
        <taxon>Spermatophyta</taxon>
        <taxon>Magnoliopsida</taxon>
        <taxon>eudicotyledons</taxon>
        <taxon>Gunneridae</taxon>
        <taxon>Pentapetalae</taxon>
        <taxon>rosids</taxon>
        <taxon>malvids</taxon>
        <taxon>Malvales</taxon>
        <taxon>Malvaceae</taxon>
        <taxon>Malvoideae</taxon>
        <taxon>Hibiscus</taxon>
    </lineage>
</organism>
<dbReference type="AlphaFoldDB" id="A0A6A3BP01"/>
<dbReference type="PANTHER" id="PTHR46481:SF10">
    <property type="entry name" value="ZINC FINGER BED DOMAIN-CONTAINING PROTEIN 39"/>
    <property type="match status" value="1"/>
</dbReference>
<dbReference type="GO" id="GO:0046983">
    <property type="term" value="F:protein dimerization activity"/>
    <property type="evidence" value="ECO:0007669"/>
    <property type="project" value="InterPro"/>
</dbReference>
<dbReference type="InterPro" id="IPR052035">
    <property type="entry name" value="ZnF_BED_domain_contain"/>
</dbReference>
<keyword evidence="5" id="KW-0805">Transcription regulation</keyword>
<evidence type="ECO:0000256" key="3">
    <source>
        <dbReference type="ARBA" id="ARBA00022771"/>
    </source>
</evidence>
<evidence type="ECO:0000256" key="2">
    <source>
        <dbReference type="ARBA" id="ARBA00022723"/>
    </source>
</evidence>
<accession>A0A6A3BP01</accession>
<dbReference type="Proteomes" id="UP000436088">
    <property type="component" value="Unassembled WGS sequence"/>
</dbReference>
<dbReference type="PROSITE" id="PS50808">
    <property type="entry name" value="ZF_BED"/>
    <property type="match status" value="1"/>
</dbReference>
<dbReference type="GO" id="GO:0003677">
    <property type="term" value="F:DNA binding"/>
    <property type="evidence" value="ECO:0007669"/>
    <property type="project" value="UniProtKB-KW"/>
</dbReference>
<name>A0A6A3BP01_HIBSY</name>
<dbReference type="InterPro" id="IPR003656">
    <property type="entry name" value="Znf_BED"/>
</dbReference>